<name>A0AAW2TDI3_9LAMI</name>
<dbReference type="EMBL" id="JACGWN010000015">
    <property type="protein sequence ID" value="KAL0402198.1"/>
    <property type="molecule type" value="Genomic_DNA"/>
</dbReference>
<organism evidence="2">
    <name type="scientific">Sesamum latifolium</name>
    <dbReference type="NCBI Taxonomy" id="2727402"/>
    <lineage>
        <taxon>Eukaryota</taxon>
        <taxon>Viridiplantae</taxon>
        <taxon>Streptophyta</taxon>
        <taxon>Embryophyta</taxon>
        <taxon>Tracheophyta</taxon>
        <taxon>Spermatophyta</taxon>
        <taxon>Magnoliopsida</taxon>
        <taxon>eudicotyledons</taxon>
        <taxon>Gunneridae</taxon>
        <taxon>Pentapetalae</taxon>
        <taxon>asterids</taxon>
        <taxon>lamiids</taxon>
        <taxon>Lamiales</taxon>
        <taxon>Pedaliaceae</taxon>
        <taxon>Sesamum</taxon>
    </lineage>
</organism>
<proteinExistence type="predicted"/>
<reference evidence="2" key="2">
    <citation type="journal article" date="2024" name="Plant">
        <title>Genomic evolution and insights into agronomic trait innovations of Sesamum species.</title>
        <authorList>
            <person name="Miao H."/>
            <person name="Wang L."/>
            <person name="Qu L."/>
            <person name="Liu H."/>
            <person name="Sun Y."/>
            <person name="Le M."/>
            <person name="Wang Q."/>
            <person name="Wei S."/>
            <person name="Zheng Y."/>
            <person name="Lin W."/>
            <person name="Duan Y."/>
            <person name="Cao H."/>
            <person name="Xiong S."/>
            <person name="Wang X."/>
            <person name="Wei L."/>
            <person name="Li C."/>
            <person name="Ma Q."/>
            <person name="Ju M."/>
            <person name="Zhao R."/>
            <person name="Li G."/>
            <person name="Mu C."/>
            <person name="Tian Q."/>
            <person name="Mei H."/>
            <person name="Zhang T."/>
            <person name="Gao T."/>
            <person name="Zhang H."/>
        </authorList>
    </citation>
    <scope>NUCLEOTIDE SEQUENCE</scope>
    <source>
        <strain evidence="2">KEN1</strain>
    </source>
</reference>
<reference evidence="2" key="1">
    <citation type="submission" date="2020-06" db="EMBL/GenBank/DDBJ databases">
        <authorList>
            <person name="Li T."/>
            <person name="Hu X."/>
            <person name="Zhang T."/>
            <person name="Song X."/>
            <person name="Zhang H."/>
            <person name="Dai N."/>
            <person name="Sheng W."/>
            <person name="Hou X."/>
            <person name="Wei L."/>
        </authorList>
    </citation>
    <scope>NUCLEOTIDE SEQUENCE</scope>
    <source>
        <strain evidence="2">KEN1</strain>
        <tissue evidence="2">Leaf</tissue>
    </source>
</reference>
<feature type="region of interest" description="Disordered" evidence="1">
    <location>
        <begin position="111"/>
        <end position="174"/>
    </location>
</feature>
<feature type="compositionally biased region" description="Polar residues" evidence="1">
    <location>
        <begin position="111"/>
        <end position="135"/>
    </location>
</feature>
<protein>
    <submittedName>
        <fullName evidence="2">Uncharacterized protein</fullName>
    </submittedName>
</protein>
<comment type="caution">
    <text evidence="2">The sequence shown here is derived from an EMBL/GenBank/DDBJ whole genome shotgun (WGS) entry which is preliminary data.</text>
</comment>
<accession>A0AAW2TDI3</accession>
<evidence type="ECO:0000313" key="2">
    <source>
        <dbReference type="EMBL" id="KAL0402198.1"/>
    </source>
</evidence>
<dbReference type="AlphaFoldDB" id="A0AAW2TDI3"/>
<feature type="compositionally biased region" description="Acidic residues" evidence="1">
    <location>
        <begin position="156"/>
        <end position="165"/>
    </location>
</feature>
<evidence type="ECO:0000256" key="1">
    <source>
        <dbReference type="SAM" id="MobiDB-lite"/>
    </source>
</evidence>
<gene>
    <name evidence="2" type="ORF">Slati_4249700</name>
</gene>
<sequence>MAEHNNIDIVIHFGGQWTNSNGSDRDVKKNFNPRNGYASIDVFVEAEKIHENTVVDDPDVGEWGTYMSMLTQDLPSLPVVTETMGRFRLYENYLGSSSFATPSNYAGPSHNAGPSSYVGQSNYAGPSSNADPSTYNEEDDDPEGNSFLNNERSDSEPDEVEEEDQMPANHKNDDEVSIDIMMDVLGNNADVPTTPVHDHFDLNMPAVSVPPYNLDPVPPFFCTTHSEIPADSIDVPTGNWGHFYDSNT</sequence>